<organism evidence="2 3">
    <name type="scientific">Pseudobacter ginsenosidimutans</name>
    <dbReference type="NCBI Taxonomy" id="661488"/>
    <lineage>
        <taxon>Bacteria</taxon>
        <taxon>Pseudomonadati</taxon>
        <taxon>Bacteroidota</taxon>
        <taxon>Chitinophagia</taxon>
        <taxon>Chitinophagales</taxon>
        <taxon>Chitinophagaceae</taxon>
        <taxon>Pseudobacter</taxon>
    </lineage>
</organism>
<keyword evidence="1" id="KW-1133">Transmembrane helix</keyword>
<gene>
    <name evidence="2" type="ORF">EV199_3791</name>
</gene>
<dbReference type="EMBL" id="SGXA01000002">
    <property type="protein sequence ID" value="RZS71878.1"/>
    <property type="molecule type" value="Genomic_DNA"/>
</dbReference>
<protein>
    <submittedName>
        <fullName evidence="2">Uncharacterized protein</fullName>
    </submittedName>
</protein>
<proteinExistence type="predicted"/>
<evidence type="ECO:0000256" key="1">
    <source>
        <dbReference type="SAM" id="Phobius"/>
    </source>
</evidence>
<feature type="transmembrane region" description="Helical" evidence="1">
    <location>
        <begin position="72"/>
        <end position="91"/>
    </location>
</feature>
<feature type="transmembrane region" description="Helical" evidence="1">
    <location>
        <begin position="124"/>
        <end position="146"/>
    </location>
</feature>
<dbReference type="Proteomes" id="UP000293874">
    <property type="component" value="Unassembled WGS sequence"/>
</dbReference>
<accession>A0A4Q7MTM6</accession>
<evidence type="ECO:0000313" key="2">
    <source>
        <dbReference type="EMBL" id="RZS71878.1"/>
    </source>
</evidence>
<feature type="transmembrane region" description="Helical" evidence="1">
    <location>
        <begin position="174"/>
        <end position="192"/>
    </location>
</feature>
<sequence length="218" mass="25648">MELDSLKEIWKDQEKGMDRYPDSNSEILSMLGKKSQSPVAKIRRNLLWELISIVVIYVAFIAYYAFSRRGQYWEIAVMLGLVGIGFVFYYYHKNKLLKSMQRVDVEVKSNLQIQLATLEKYVRFYFLAGTLLTPLLYYLTGLIILYKSKSHQLSGDVLTDRVQPMLNTVQDHQYFTEFLIGGAVVTFLIYFANKWYIKKLYGQHISHLRELLRQMDEV</sequence>
<keyword evidence="3" id="KW-1185">Reference proteome</keyword>
<evidence type="ECO:0000313" key="3">
    <source>
        <dbReference type="Proteomes" id="UP000293874"/>
    </source>
</evidence>
<keyword evidence="1" id="KW-0472">Membrane</keyword>
<comment type="caution">
    <text evidence="2">The sequence shown here is derived from an EMBL/GenBank/DDBJ whole genome shotgun (WGS) entry which is preliminary data.</text>
</comment>
<dbReference type="AlphaFoldDB" id="A0A4Q7MTM6"/>
<dbReference type="OrthoDB" id="652948at2"/>
<reference evidence="2 3" key="1">
    <citation type="submission" date="2019-02" db="EMBL/GenBank/DDBJ databases">
        <title>Genomic Encyclopedia of Type Strains, Phase IV (KMG-IV): sequencing the most valuable type-strain genomes for metagenomic binning, comparative biology and taxonomic classification.</title>
        <authorList>
            <person name="Goeker M."/>
        </authorList>
    </citation>
    <scope>NUCLEOTIDE SEQUENCE [LARGE SCALE GENOMIC DNA]</scope>
    <source>
        <strain evidence="2 3">DSM 18116</strain>
    </source>
</reference>
<keyword evidence="1" id="KW-0812">Transmembrane</keyword>
<name>A0A4Q7MTM6_9BACT</name>
<feature type="transmembrane region" description="Helical" evidence="1">
    <location>
        <begin position="46"/>
        <end position="66"/>
    </location>
</feature>
<dbReference type="RefSeq" id="WP_130542344.1">
    <property type="nucleotide sequence ID" value="NZ_CP042431.1"/>
</dbReference>